<feature type="transmembrane region" description="Helical" evidence="1">
    <location>
        <begin position="86"/>
        <end position="107"/>
    </location>
</feature>
<dbReference type="EMBL" id="MK507817">
    <property type="protein sequence ID" value="QBM79099.1"/>
    <property type="molecule type" value="Genomic_DNA"/>
</dbReference>
<evidence type="ECO:0000313" key="2">
    <source>
        <dbReference type="EMBL" id="QBM79099.1"/>
    </source>
</evidence>
<keyword evidence="1" id="KW-0472">Membrane</keyword>
<accession>A0A482EUE8</accession>
<proteinExistence type="predicted"/>
<keyword evidence="1" id="KW-0812">Transmembrane</keyword>
<protein>
    <submittedName>
        <fullName evidence="2">Uncharacterized protein</fullName>
    </submittedName>
</protein>
<evidence type="ECO:0000256" key="1">
    <source>
        <dbReference type="SAM" id="Phobius"/>
    </source>
</evidence>
<keyword evidence="1" id="KW-1133">Transmembrane helix</keyword>
<organism evidence="2">
    <name type="scientific">Helicoverpa armigera nucleopolyhedrovirus</name>
    <dbReference type="NCBI Taxonomy" id="51313"/>
    <lineage>
        <taxon>Viruses</taxon>
        <taxon>Viruses incertae sedis</taxon>
        <taxon>Naldaviricetes</taxon>
        <taxon>Lefavirales</taxon>
        <taxon>Baculoviridae</taxon>
        <taxon>Alphabaculovirus</taxon>
        <taxon>Alphabaculovirus helarmigerae</taxon>
    </lineage>
</organism>
<reference evidence="2" key="1">
    <citation type="submission" date="2019-02" db="EMBL/GenBank/DDBJ databases">
        <title>Whole genome sequence analysis of the Helicoverpa armigera single nucleopolyhedrovirus isolated from unreported host Heliothis peltigera.</title>
        <authorList>
            <person name="Eroglu G.B."/>
            <person name="Inan C."/>
            <person name="Demirbag Z."/>
        </authorList>
    </citation>
    <scope>NUCLEOTIDE SEQUENCE</scope>
    <source>
        <strain evidence="2">HearNPV-TR</strain>
    </source>
</reference>
<name>A0A482EUE8_9ABAC</name>
<sequence>MFTLMCVLQISIVTMTTSVRDNLNDDNYFMSIFSNDSTDTYDVIRNNSNTLINNVTLSNHDGIDSVIDALFDELDNIKDTENNDRILLKSVLIIILLLCVMLFKTSACKTFIRKRRIDNDAPTTTIAAAAADNTITIHEFNYTNV</sequence>